<dbReference type="InterPro" id="IPR039768">
    <property type="entry name" value="Nmd3"/>
</dbReference>
<dbReference type="InterPro" id="IPR007064">
    <property type="entry name" value="Nmd3_N"/>
</dbReference>
<protein>
    <recommendedName>
        <fullName evidence="1">Nmd3 N-terminal domain-containing protein</fullName>
    </recommendedName>
</protein>
<dbReference type="KEGG" id="oyw:OdinLCB4_002325"/>
<dbReference type="Proteomes" id="UP000186851">
    <property type="component" value="Chromosome"/>
</dbReference>
<dbReference type="GO" id="GO:0043023">
    <property type="term" value="F:ribosomal large subunit binding"/>
    <property type="evidence" value="ECO:0007669"/>
    <property type="project" value="InterPro"/>
</dbReference>
<evidence type="ECO:0000259" key="1">
    <source>
        <dbReference type="Pfam" id="PF04981"/>
    </source>
</evidence>
<dbReference type="GO" id="GO:0005737">
    <property type="term" value="C:cytoplasm"/>
    <property type="evidence" value="ECO:0007669"/>
    <property type="project" value="TreeGrafter"/>
</dbReference>
<feature type="domain" description="Nmd3 N-terminal" evidence="1">
    <location>
        <begin position="5"/>
        <end position="251"/>
    </location>
</feature>
<dbReference type="PANTHER" id="PTHR12746">
    <property type="entry name" value="NONSENSE-MEDIATED MRNA DECAY PROTEIN 3"/>
    <property type="match status" value="1"/>
</dbReference>
<dbReference type="PANTHER" id="PTHR12746:SF2">
    <property type="entry name" value="60S RIBOSOMAL EXPORT PROTEIN NMD3"/>
    <property type="match status" value="1"/>
</dbReference>
<accession>A0AAF0D318</accession>
<evidence type="ECO:0000313" key="2">
    <source>
        <dbReference type="EMBL" id="WEU40777.1"/>
    </source>
</evidence>
<proteinExistence type="predicted"/>
<organism evidence="2 3">
    <name type="scientific">Odinarchaeota yellowstonii (strain LCB_4)</name>
    <dbReference type="NCBI Taxonomy" id="1841599"/>
    <lineage>
        <taxon>Archaea</taxon>
        <taxon>Promethearchaeati</taxon>
        <taxon>Candidatus Odinarchaeota</taxon>
        <taxon>Candidatus Odinarchaeia</taxon>
        <taxon>Candidatus Odinarchaeales</taxon>
        <taxon>Candidatus Odinarchaeaceae</taxon>
        <taxon>Candidatus Odinarchaeum</taxon>
    </lineage>
</organism>
<sequence length="363" mass="41561">MDWICSRCGKRILKRENYHAGLCIDCYKEVYFPSSIPNLLEITLCPRCLRYKVKDRWVSSKIKDYSKTVIEAATVNVNKALSHDRNIVEVKLIPRFEETDLQEWRSQISATVMVKYKDPEGRHLLIQRDSKLKIHRSTCSECAKTHRGAYEAILQIRAKRRLVGEEERLKILDFIQSLVKRTQLERSEFAITKVKQTHHGLDLYFSSHNIAKKISNAIVSEFGCSHKSSEKIAGRDKSGRTQFKAVYSLRLPDFRPGDVIEWNGRNYLLDSISGGKAHVIDISTDQKTTIPLSEAWRASSIIKKESLTKFLILAVEETTIDLMNSKTYEVLSINKPSWSVKAGVEVYGFTSKNGIISLIPHLK</sequence>
<evidence type="ECO:0000313" key="3">
    <source>
        <dbReference type="Proteomes" id="UP000186851"/>
    </source>
</evidence>
<gene>
    <name evidence="2" type="ORF">OdinLCB4_002325</name>
</gene>
<reference evidence="2" key="2">
    <citation type="journal article" date="2022" name="Nat. Microbiol.">
        <title>A closed Candidatus Odinarchaeum chromosome exposes Asgard archaeal viruses.</title>
        <authorList>
            <person name="Tamarit D."/>
            <person name="Caceres E.F."/>
            <person name="Krupovic M."/>
            <person name="Nijland R."/>
            <person name="Eme L."/>
            <person name="Robinson N.P."/>
            <person name="Ettema T.J.G."/>
        </authorList>
    </citation>
    <scope>NUCLEOTIDE SEQUENCE</scope>
    <source>
        <strain evidence="2">LCB_4</strain>
    </source>
</reference>
<reference evidence="2" key="1">
    <citation type="journal article" date="2017" name="Nature">
        <title>Asgard archaea illuminate the origin of eukaryotic cellular complexity.</title>
        <authorList>
            <person name="Zaremba-Niedzwiedzka K."/>
            <person name="Caceres E.F."/>
            <person name="Saw J.H."/>
            <person name="Backstrom D."/>
            <person name="Juzokaite L."/>
            <person name="Vancaester E."/>
            <person name="Seitz K.W."/>
            <person name="Anantharaman K."/>
            <person name="Starnawski P."/>
            <person name="Kjeldsen K.U."/>
            <person name="Scott M.B."/>
            <person name="Nunoura T."/>
            <person name="Banfield J.F."/>
            <person name="Schramm A."/>
            <person name="Baker B.J."/>
            <person name="Spang A."/>
            <person name="Ettema T.J.G."/>
        </authorList>
    </citation>
    <scope>NUCLEOTIDE SEQUENCE</scope>
    <source>
        <strain evidence="2">LCB_4</strain>
    </source>
</reference>
<dbReference type="EMBL" id="CP091871">
    <property type="protein sequence ID" value="WEU40777.1"/>
    <property type="molecule type" value="Genomic_DNA"/>
</dbReference>
<name>A0AAF0D318_ODILC</name>
<dbReference type="Pfam" id="PF04981">
    <property type="entry name" value="NMD3"/>
    <property type="match status" value="1"/>
</dbReference>
<dbReference type="AlphaFoldDB" id="A0AAF0D318"/>